<dbReference type="SUPFAM" id="SSF49785">
    <property type="entry name" value="Galactose-binding domain-like"/>
    <property type="match status" value="1"/>
</dbReference>
<organism evidence="3">
    <name type="scientific">marine metagenome</name>
    <dbReference type="NCBI Taxonomy" id="408172"/>
    <lineage>
        <taxon>unclassified sequences</taxon>
        <taxon>metagenomes</taxon>
        <taxon>ecological metagenomes</taxon>
    </lineage>
</organism>
<evidence type="ECO:0000313" key="3">
    <source>
        <dbReference type="EMBL" id="SVE58177.1"/>
    </source>
</evidence>
<dbReference type="Gene3D" id="2.60.120.380">
    <property type="match status" value="1"/>
</dbReference>
<feature type="domain" description="Peptidase S8/S53" evidence="2">
    <location>
        <begin position="2"/>
        <end position="110"/>
    </location>
</feature>
<evidence type="ECO:0000256" key="1">
    <source>
        <dbReference type="ARBA" id="ARBA00011073"/>
    </source>
</evidence>
<dbReference type="InterPro" id="IPR008979">
    <property type="entry name" value="Galactose-bd-like_sf"/>
</dbReference>
<dbReference type="GO" id="GO:0004252">
    <property type="term" value="F:serine-type endopeptidase activity"/>
    <property type="evidence" value="ECO:0007669"/>
    <property type="project" value="InterPro"/>
</dbReference>
<gene>
    <name evidence="3" type="ORF">METZ01_LOCUS511031</name>
</gene>
<dbReference type="Pfam" id="PF00082">
    <property type="entry name" value="Peptidase_S8"/>
    <property type="match status" value="1"/>
</dbReference>
<sequence>QGPSLDGRVKPDLVAPGVNICSGRSEEATTAIGASCGTGTHANGDPLYMSLSGSSQATAVAGGTVSLIREFIREEVGITSPTASLLKAASINRAVDLGTADIPNSAEGWGQISLDSTILPTDGSTQLQTFHDNSRVLDAGFSALYAFDVDPSHGLDITLVWSDEAGSAQDTQSQKRLVNDLDLTLYAPDGTIYKGNVFVNGFSVPNGASDDLNNVERIRLAPGTIAPSGT</sequence>
<reference evidence="3" key="1">
    <citation type="submission" date="2018-05" db="EMBL/GenBank/DDBJ databases">
        <authorList>
            <person name="Lanie J.A."/>
            <person name="Ng W.-L."/>
            <person name="Kazmierczak K.M."/>
            <person name="Andrzejewski T.M."/>
            <person name="Davidsen T.M."/>
            <person name="Wayne K.J."/>
            <person name="Tettelin H."/>
            <person name="Glass J.I."/>
            <person name="Rusch D."/>
            <person name="Podicherti R."/>
            <person name="Tsui H.-C.T."/>
            <person name="Winkler M.E."/>
        </authorList>
    </citation>
    <scope>NUCLEOTIDE SEQUENCE</scope>
</reference>
<name>A0A383EMU3_9ZZZZ</name>
<protein>
    <recommendedName>
        <fullName evidence="2">Peptidase S8/S53 domain-containing protein</fullName>
    </recommendedName>
</protein>
<dbReference type="Gene3D" id="3.40.50.200">
    <property type="entry name" value="Peptidase S8/S53 domain"/>
    <property type="match status" value="1"/>
</dbReference>
<feature type="non-terminal residue" evidence="3">
    <location>
        <position position="230"/>
    </location>
</feature>
<dbReference type="PANTHER" id="PTHR43399">
    <property type="entry name" value="SUBTILISIN-RELATED"/>
    <property type="match status" value="1"/>
</dbReference>
<comment type="similarity">
    <text evidence="1">Belongs to the peptidase S8 family.</text>
</comment>
<feature type="non-terminal residue" evidence="3">
    <location>
        <position position="1"/>
    </location>
</feature>
<dbReference type="SUPFAM" id="SSF52743">
    <property type="entry name" value="Subtilisin-like"/>
    <property type="match status" value="1"/>
</dbReference>
<dbReference type="InterPro" id="IPR036852">
    <property type="entry name" value="Peptidase_S8/S53_dom_sf"/>
</dbReference>
<dbReference type="GO" id="GO:0006508">
    <property type="term" value="P:proteolysis"/>
    <property type="evidence" value="ECO:0007669"/>
    <property type="project" value="InterPro"/>
</dbReference>
<dbReference type="InterPro" id="IPR051048">
    <property type="entry name" value="Peptidase_S8/S53_subtilisin"/>
</dbReference>
<dbReference type="AlphaFoldDB" id="A0A383EMU3"/>
<accession>A0A383EMU3</accession>
<dbReference type="InterPro" id="IPR000209">
    <property type="entry name" value="Peptidase_S8/S53_dom"/>
</dbReference>
<dbReference type="EMBL" id="UINC01227342">
    <property type="protein sequence ID" value="SVE58177.1"/>
    <property type="molecule type" value="Genomic_DNA"/>
</dbReference>
<dbReference type="PANTHER" id="PTHR43399:SF4">
    <property type="entry name" value="CELL WALL-ASSOCIATED PROTEASE"/>
    <property type="match status" value="1"/>
</dbReference>
<proteinExistence type="inferred from homology"/>
<evidence type="ECO:0000259" key="2">
    <source>
        <dbReference type="Pfam" id="PF00082"/>
    </source>
</evidence>